<evidence type="ECO:0000313" key="1">
    <source>
        <dbReference type="EMBL" id="KAK3741122.1"/>
    </source>
</evidence>
<protein>
    <submittedName>
        <fullName evidence="1">Uncharacterized protein</fullName>
    </submittedName>
</protein>
<dbReference type="Proteomes" id="UP001283361">
    <property type="component" value="Unassembled WGS sequence"/>
</dbReference>
<comment type="caution">
    <text evidence="1">The sequence shown here is derived from an EMBL/GenBank/DDBJ whole genome shotgun (WGS) entry which is preliminary data.</text>
</comment>
<dbReference type="AlphaFoldDB" id="A0AAE0YDU2"/>
<name>A0AAE0YDU2_9GAST</name>
<organism evidence="1 2">
    <name type="scientific">Elysia crispata</name>
    <name type="common">lettuce slug</name>
    <dbReference type="NCBI Taxonomy" id="231223"/>
    <lineage>
        <taxon>Eukaryota</taxon>
        <taxon>Metazoa</taxon>
        <taxon>Spiralia</taxon>
        <taxon>Lophotrochozoa</taxon>
        <taxon>Mollusca</taxon>
        <taxon>Gastropoda</taxon>
        <taxon>Heterobranchia</taxon>
        <taxon>Euthyneura</taxon>
        <taxon>Panpulmonata</taxon>
        <taxon>Sacoglossa</taxon>
        <taxon>Placobranchoidea</taxon>
        <taxon>Plakobranchidae</taxon>
        <taxon>Elysia</taxon>
    </lineage>
</organism>
<reference evidence="1" key="1">
    <citation type="journal article" date="2023" name="G3 (Bethesda)">
        <title>A reference genome for the long-term kleptoplast-retaining sea slug Elysia crispata morphotype clarki.</title>
        <authorList>
            <person name="Eastman K.E."/>
            <person name="Pendleton A.L."/>
            <person name="Shaikh M.A."/>
            <person name="Suttiyut T."/>
            <person name="Ogas R."/>
            <person name="Tomko P."/>
            <person name="Gavelis G."/>
            <person name="Widhalm J.R."/>
            <person name="Wisecaver J.H."/>
        </authorList>
    </citation>
    <scope>NUCLEOTIDE SEQUENCE</scope>
    <source>
        <strain evidence="1">ECLA1</strain>
    </source>
</reference>
<accession>A0AAE0YDU2</accession>
<evidence type="ECO:0000313" key="2">
    <source>
        <dbReference type="Proteomes" id="UP001283361"/>
    </source>
</evidence>
<gene>
    <name evidence="1" type="ORF">RRG08_042489</name>
</gene>
<keyword evidence="2" id="KW-1185">Reference proteome</keyword>
<proteinExistence type="predicted"/>
<dbReference type="EMBL" id="JAWDGP010006444">
    <property type="protein sequence ID" value="KAK3741122.1"/>
    <property type="molecule type" value="Genomic_DNA"/>
</dbReference>
<sequence>MENASRKRPAAKSWVSRRANGLQETFQSEPLKQFETNIGLYELETDIEVAAQFPREKRQILVVAKETHKSLLKADQETENPSVRDVLTVSAPSNTPHLQQDYLN</sequence>